<dbReference type="Gene3D" id="3.30.700.10">
    <property type="entry name" value="Glycoprotein, Type 4 Pilin"/>
    <property type="match status" value="1"/>
</dbReference>
<dbReference type="InterPro" id="IPR013545">
    <property type="entry name" value="T2SS_protein-GspG_C"/>
</dbReference>
<dbReference type="InterPro" id="IPR045584">
    <property type="entry name" value="Pilin-like"/>
</dbReference>
<dbReference type="InterPro" id="IPR003961">
    <property type="entry name" value="FN3_dom"/>
</dbReference>
<evidence type="ECO:0000256" key="4">
    <source>
        <dbReference type="ARBA" id="ARBA00022989"/>
    </source>
</evidence>
<evidence type="ECO:0000256" key="5">
    <source>
        <dbReference type="ARBA" id="ARBA00023136"/>
    </source>
</evidence>
<dbReference type="PANTHER" id="PTHR30093:SF44">
    <property type="entry name" value="TYPE II SECRETION SYSTEM CORE PROTEIN G"/>
    <property type="match status" value="1"/>
</dbReference>
<keyword evidence="2" id="KW-0488">Methylation</keyword>
<dbReference type="SMART" id="SM00060">
    <property type="entry name" value="FN3"/>
    <property type="match status" value="1"/>
</dbReference>
<dbReference type="NCBIfam" id="TIGR02532">
    <property type="entry name" value="IV_pilin_GFxxxE"/>
    <property type="match status" value="1"/>
</dbReference>
<dbReference type="Gene3D" id="2.60.40.10">
    <property type="entry name" value="Immunoglobulins"/>
    <property type="match status" value="2"/>
</dbReference>
<keyword evidence="4 6" id="KW-1133">Transmembrane helix</keyword>
<dbReference type="Pfam" id="PF00041">
    <property type="entry name" value="fn3"/>
    <property type="match status" value="1"/>
</dbReference>
<comment type="caution">
    <text evidence="8">The sequence shown here is derived from an EMBL/GenBank/DDBJ whole genome shotgun (WGS) entry which is preliminary data.</text>
</comment>
<organism evidence="8 9">
    <name type="scientific">Candidatus Nomurabacteria bacterium GW2011_GWA2_43_15</name>
    <dbReference type="NCBI Taxonomy" id="1618738"/>
    <lineage>
        <taxon>Bacteria</taxon>
        <taxon>Candidatus Nomuraibacteriota</taxon>
    </lineage>
</organism>
<dbReference type="SUPFAM" id="SSF49265">
    <property type="entry name" value="Fibronectin type III"/>
    <property type="match status" value="2"/>
</dbReference>
<feature type="transmembrane region" description="Helical" evidence="6">
    <location>
        <begin position="12"/>
        <end position="36"/>
    </location>
</feature>
<proteinExistence type="predicted"/>
<keyword evidence="5 6" id="KW-0472">Membrane</keyword>
<evidence type="ECO:0000256" key="3">
    <source>
        <dbReference type="ARBA" id="ARBA00022692"/>
    </source>
</evidence>
<dbReference type="InterPro" id="IPR000983">
    <property type="entry name" value="Bac_GSPG_pilin"/>
</dbReference>
<gene>
    <name evidence="8" type="ORF">UV76_C0018G0012</name>
</gene>
<dbReference type="Pfam" id="PF07963">
    <property type="entry name" value="N_methyl"/>
    <property type="match status" value="1"/>
</dbReference>
<dbReference type="STRING" id="1618738.UV76_C0018G0012"/>
<dbReference type="CDD" id="cd00063">
    <property type="entry name" value="FN3"/>
    <property type="match status" value="1"/>
</dbReference>
<dbReference type="PROSITE" id="PS50853">
    <property type="entry name" value="FN3"/>
    <property type="match status" value="1"/>
</dbReference>
<dbReference type="GO" id="GO:0015628">
    <property type="term" value="P:protein secretion by the type II secretion system"/>
    <property type="evidence" value="ECO:0007669"/>
    <property type="project" value="InterPro"/>
</dbReference>
<accession>A0A0G1DPN9</accession>
<evidence type="ECO:0000313" key="9">
    <source>
        <dbReference type="Proteomes" id="UP000034646"/>
    </source>
</evidence>
<evidence type="ECO:0000256" key="1">
    <source>
        <dbReference type="ARBA" id="ARBA00004167"/>
    </source>
</evidence>
<dbReference type="Pfam" id="PF08334">
    <property type="entry name" value="T2SSG"/>
    <property type="match status" value="1"/>
</dbReference>
<evidence type="ECO:0000313" key="8">
    <source>
        <dbReference type="EMBL" id="KKS99594.1"/>
    </source>
</evidence>
<dbReference type="PRINTS" id="PR00813">
    <property type="entry name" value="BCTERIALGSPG"/>
</dbReference>
<dbReference type="AlphaFoldDB" id="A0A0G1DPN9"/>
<dbReference type="InterPro" id="IPR036116">
    <property type="entry name" value="FN3_sf"/>
</dbReference>
<dbReference type="GO" id="GO:0016020">
    <property type="term" value="C:membrane"/>
    <property type="evidence" value="ECO:0007669"/>
    <property type="project" value="UniProtKB-SubCell"/>
</dbReference>
<comment type="subcellular location">
    <subcellularLocation>
        <location evidence="1">Membrane</location>
        <topology evidence="1">Single-pass membrane protein</topology>
    </subcellularLocation>
</comment>
<sequence>MKQIKKMLFDHGFTLIELLVVVAIISILASVVLASLNTAREKARDVQRVANVNQIANAIALYQDDSGGVPPGEDGVEYVNGNPNWIPGLAPKYISSVPSDPIDVGEHKFHYSRKGNDYEVITFLEQNGNDASCGDGGSSCQYYEKASGEFLVLVNPGASGWRFASSTEVVTLPPPTDDTTPPPPSTPQTTLIAPAGFSMSSKLPGTNLYSGYLSFSWTPRNDVAGYRIYLTNTATNVTTTLNFSPANQSGVGNFGYDQGIQYSAYIVSVDAAGNISAPSATLYATTLKLTSPTNFTASATSPTSVSLTWTASEGIIYKYMITRYTGSVGNAQKIVEVLAPATSYVDTTVEPGTTYIYWIKAMSLENYAGFNIGTSVTTPTS</sequence>
<keyword evidence="3 6" id="KW-0812">Transmembrane</keyword>
<dbReference type="InterPro" id="IPR012902">
    <property type="entry name" value="N_methyl_site"/>
</dbReference>
<evidence type="ECO:0000259" key="7">
    <source>
        <dbReference type="PROSITE" id="PS50853"/>
    </source>
</evidence>
<reference evidence="8 9" key="1">
    <citation type="journal article" date="2015" name="Nature">
        <title>rRNA introns, odd ribosomes, and small enigmatic genomes across a large radiation of phyla.</title>
        <authorList>
            <person name="Brown C.T."/>
            <person name="Hug L.A."/>
            <person name="Thomas B.C."/>
            <person name="Sharon I."/>
            <person name="Castelle C.J."/>
            <person name="Singh A."/>
            <person name="Wilkins M.J."/>
            <person name="Williams K.H."/>
            <person name="Banfield J.F."/>
        </authorList>
    </citation>
    <scope>NUCLEOTIDE SEQUENCE [LARGE SCALE GENOMIC DNA]</scope>
</reference>
<dbReference type="Proteomes" id="UP000034646">
    <property type="component" value="Unassembled WGS sequence"/>
</dbReference>
<evidence type="ECO:0000256" key="2">
    <source>
        <dbReference type="ARBA" id="ARBA00022481"/>
    </source>
</evidence>
<dbReference type="GO" id="GO:0015627">
    <property type="term" value="C:type II protein secretion system complex"/>
    <property type="evidence" value="ECO:0007669"/>
    <property type="project" value="InterPro"/>
</dbReference>
<protein>
    <recommendedName>
        <fullName evidence="7">Fibronectin type-III domain-containing protein</fullName>
    </recommendedName>
</protein>
<name>A0A0G1DPN9_9BACT</name>
<dbReference type="SUPFAM" id="SSF54523">
    <property type="entry name" value="Pili subunits"/>
    <property type="match status" value="1"/>
</dbReference>
<dbReference type="PANTHER" id="PTHR30093">
    <property type="entry name" value="GENERAL SECRETION PATHWAY PROTEIN G"/>
    <property type="match status" value="1"/>
</dbReference>
<dbReference type="InterPro" id="IPR013783">
    <property type="entry name" value="Ig-like_fold"/>
</dbReference>
<dbReference type="EMBL" id="LCFS01000018">
    <property type="protein sequence ID" value="KKS99594.1"/>
    <property type="molecule type" value="Genomic_DNA"/>
</dbReference>
<feature type="domain" description="Fibronectin type-III" evidence="7">
    <location>
        <begin position="291"/>
        <end position="381"/>
    </location>
</feature>
<dbReference type="PROSITE" id="PS00409">
    <property type="entry name" value="PROKAR_NTER_METHYL"/>
    <property type="match status" value="1"/>
</dbReference>
<evidence type="ECO:0000256" key="6">
    <source>
        <dbReference type="SAM" id="Phobius"/>
    </source>
</evidence>